<dbReference type="InterPro" id="IPR018114">
    <property type="entry name" value="TRYPSIN_HIS"/>
</dbReference>
<dbReference type="EMBL" id="OC858874">
    <property type="protein sequence ID" value="CAD7626956.1"/>
    <property type="molecule type" value="Genomic_DNA"/>
</dbReference>
<dbReference type="PROSITE" id="PS00134">
    <property type="entry name" value="TRYPSIN_HIS"/>
    <property type="match status" value="1"/>
</dbReference>
<dbReference type="EC" id="3.4.21.84" evidence="12"/>
<keyword evidence="7" id="KW-0353">Hemolymph clotting</keyword>
<evidence type="ECO:0000256" key="11">
    <source>
        <dbReference type="ARBA" id="ARBA00052079"/>
    </source>
</evidence>
<keyword evidence="1" id="KW-0245">EGF-like domain</keyword>
<keyword evidence="6 13" id="KW-0378">Hydrolase</keyword>
<comment type="catalytic activity">
    <reaction evidence="11">
        <text>Selective cleavage of 103-Arg-|-Ser-104 and 124-Ile-|-Ile-125 bonds in Limulus clotting factor B to form activated factor B. Cleavage of -Pro-Arg-|-Xaa- bonds in synthetic substrates.</text>
        <dbReference type="EC" id="3.4.21.84"/>
    </reaction>
</comment>
<dbReference type="InterPro" id="IPR001314">
    <property type="entry name" value="Peptidase_S1A"/>
</dbReference>
<dbReference type="GO" id="GO:0042381">
    <property type="term" value="P:hemolymph coagulation"/>
    <property type="evidence" value="ECO:0007669"/>
    <property type="project" value="UniProtKB-KW"/>
</dbReference>
<gene>
    <name evidence="16" type="ORF">OSB1V03_LOCUS7388</name>
</gene>
<evidence type="ECO:0000256" key="7">
    <source>
        <dbReference type="ARBA" id="ARBA00022820"/>
    </source>
</evidence>
<dbReference type="CDD" id="cd00190">
    <property type="entry name" value="Tryp_SPc"/>
    <property type="match status" value="1"/>
</dbReference>
<keyword evidence="10" id="KW-1015">Disulfide bond</keyword>
<evidence type="ECO:0000256" key="5">
    <source>
        <dbReference type="ARBA" id="ARBA00022734"/>
    </source>
</evidence>
<evidence type="ECO:0000256" key="9">
    <source>
        <dbReference type="ARBA" id="ARBA00022889"/>
    </source>
</evidence>
<keyword evidence="17" id="KW-1185">Reference proteome</keyword>
<dbReference type="InterPro" id="IPR033116">
    <property type="entry name" value="TRYPSIN_SER"/>
</dbReference>
<dbReference type="AlphaFoldDB" id="A0A7R9KPG7"/>
<dbReference type="Proteomes" id="UP000759131">
    <property type="component" value="Unassembled WGS sequence"/>
</dbReference>
<evidence type="ECO:0000259" key="15">
    <source>
        <dbReference type="PROSITE" id="PS50240"/>
    </source>
</evidence>
<keyword evidence="4 14" id="KW-0732">Signal</keyword>
<evidence type="ECO:0000256" key="4">
    <source>
        <dbReference type="ARBA" id="ARBA00022729"/>
    </source>
</evidence>
<evidence type="ECO:0000313" key="17">
    <source>
        <dbReference type="Proteomes" id="UP000759131"/>
    </source>
</evidence>
<dbReference type="PRINTS" id="PR00722">
    <property type="entry name" value="CHYMOTRYPSIN"/>
</dbReference>
<dbReference type="PANTHER" id="PTHR24252">
    <property type="entry name" value="ACROSIN-RELATED"/>
    <property type="match status" value="1"/>
</dbReference>
<protein>
    <recommendedName>
        <fullName evidence="12">limulus clotting factor C</fullName>
        <ecNumber evidence="12">3.4.21.84</ecNumber>
    </recommendedName>
</protein>
<evidence type="ECO:0000256" key="1">
    <source>
        <dbReference type="ARBA" id="ARBA00022536"/>
    </source>
</evidence>
<keyword evidence="3 13" id="KW-0645">Protease</keyword>
<proteinExistence type="predicted"/>
<feature type="chain" id="PRO_5035591863" description="limulus clotting factor C" evidence="14">
    <location>
        <begin position="22"/>
        <end position="293"/>
    </location>
</feature>
<keyword evidence="2" id="KW-0768">Sushi</keyword>
<dbReference type="InterPro" id="IPR001254">
    <property type="entry name" value="Trypsin_dom"/>
</dbReference>
<evidence type="ECO:0000313" key="16">
    <source>
        <dbReference type="EMBL" id="CAD7626956.1"/>
    </source>
</evidence>
<evidence type="ECO:0000256" key="2">
    <source>
        <dbReference type="ARBA" id="ARBA00022659"/>
    </source>
</evidence>
<accession>A0A7R9KPG7</accession>
<dbReference type="SUPFAM" id="SSF50494">
    <property type="entry name" value="Trypsin-like serine proteases"/>
    <property type="match status" value="1"/>
</dbReference>
<dbReference type="PROSITE" id="PS50240">
    <property type="entry name" value="TRYPSIN_DOM"/>
    <property type="match status" value="1"/>
</dbReference>
<name>A0A7R9KPG7_9ACAR</name>
<evidence type="ECO:0000256" key="14">
    <source>
        <dbReference type="SAM" id="SignalP"/>
    </source>
</evidence>
<sequence length="293" mass="32125">MLYNIVVTVVILYLTVQGLNGDGLWKGRCGNQGEPTTKIMGGSHAYMGEWPWMVRLLSCSDGHCYGCGGSLISDQWVLTAAHCVDQCERIYASLGEHNREDSGNNEVHLSIIENIVHKDYNNKSLANDIALLRLSESLDLSGSHNHLEPICLDSSKIRVNTTCVATGWGRTELTDSHSILQKVELPIADDGLCVNKWGGQYQASNQVCAGIPNNNKDTCHGDSGGPLACKLYTGPWMLNGITSYGSTQQGAKCIAPPSVYTRVSAYLPWIKEIMIEKIKESRFGNAIANRHVW</sequence>
<evidence type="ECO:0000256" key="10">
    <source>
        <dbReference type="ARBA" id="ARBA00023157"/>
    </source>
</evidence>
<evidence type="ECO:0000256" key="13">
    <source>
        <dbReference type="RuleBase" id="RU363034"/>
    </source>
</evidence>
<feature type="signal peptide" evidence="14">
    <location>
        <begin position="1"/>
        <end position="21"/>
    </location>
</feature>
<evidence type="ECO:0000256" key="12">
    <source>
        <dbReference type="ARBA" id="ARBA00066707"/>
    </source>
</evidence>
<keyword evidence="9" id="KW-0130">Cell adhesion</keyword>
<dbReference type="GO" id="GO:0007155">
    <property type="term" value="P:cell adhesion"/>
    <property type="evidence" value="ECO:0007669"/>
    <property type="project" value="UniProtKB-KW"/>
</dbReference>
<reference evidence="16" key="1">
    <citation type="submission" date="2020-11" db="EMBL/GenBank/DDBJ databases">
        <authorList>
            <person name="Tran Van P."/>
        </authorList>
    </citation>
    <scope>NUCLEOTIDE SEQUENCE</scope>
</reference>
<dbReference type="EMBL" id="CAJPIZ010004299">
    <property type="protein sequence ID" value="CAG2107386.1"/>
    <property type="molecule type" value="Genomic_DNA"/>
</dbReference>
<dbReference type="OrthoDB" id="10002959at2759"/>
<dbReference type="GO" id="GO:0004252">
    <property type="term" value="F:serine-type endopeptidase activity"/>
    <property type="evidence" value="ECO:0007669"/>
    <property type="project" value="InterPro"/>
</dbReference>
<dbReference type="Gene3D" id="2.40.10.10">
    <property type="entry name" value="Trypsin-like serine proteases"/>
    <property type="match status" value="1"/>
</dbReference>
<dbReference type="FunFam" id="2.40.10.10:FF:000120">
    <property type="entry name" value="Putative serine protease"/>
    <property type="match status" value="1"/>
</dbReference>
<feature type="domain" description="Peptidase S1" evidence="15">
    <location>
        <begin position="39"/>
        <end position="275"/>
    </location>
</feature>
<evidence type="ECO:0000256" key="6">
    <source>
        <dbReference type="ARBA" id="ARBA00022801"/>
    </source>
</evidence>
<organism evidence="16">
    <name type="scientific">Medioppia subpectinata</name>
    <dbReference type="NCBI Taxonomy" id="1979941"/>
    <lineage>
        <taxon>Eukaryota</taxon>
        <taxon>Metazoa</taxon>
        <taxon>Ecdysozoa</taxon>
        <taxon>Arthropoda</taxon>
        <taxon>Chelicerata</taxon>
        <taxon>Arachnida</taxon>
        <taxon>Acari</taxon>
        <taxon>Acariformes</taxon>
        <taxon>Sarcoptiformes</taxon>
        <taxon>Oribatida</taxon>
        <taxon>Brachypylina</taxon>
        <taxon>Oppioidea</taxon>
        <taxon>Oppiidae</taxon>
        <taxon>Medioppia</taxon>
    </lineage>
</organism>
<dbReference type="Pfam" id="PF00089">
    <property type="entry name" value="Trypsin"/>
    <property type="match status" value="1"/>
</dbReference>
<dbReference type="InterPro" id="IPR043504">
    <property type="entry name" value="Peptidase_S1_PA_chymotrypsin"/>
</dbReference>
<keyword evidence="5" id="KW-0430">Lectin</keyword>
<dbReference type="SMART" id="SM00020">
    <property type="entry name" value="Tryp_SPc"/>
    <property type="match status" value="1"/>
</dbReference>
<evidence type="ECO:0000256" key="8">
    <source>
        <dbReference type="ARBA" id="ARBA00022825"/>
    </source>
</evidence>
<dbReference type="GO" id="GO:0006508">
    <property type="term" value="P:proteolysis"/>
    <property type="evidence" value="ECO:0007669"/>
    <property type="project" value="UniProtKB-KW"/>
</dbReference>
<dbReference type="PANTHER" id="PTHR24252:SF7">
    <property type="entry name" value="HYALIN"/>
    <property type="match status" value="1"/>
</dbReference>
<keyword evidence="8 13" id="KW-0720">Serine protease</keyword>
<dbReference type="PROSITE" id="PS00135">
    <property type="entry name" value="TRYPSIN_SER"/>
    <property type="match status" value="1"/>
</dbReference>
<evidence type="ECO:0000256" key="3">
    <source>
        <dbReference type="ARBA" id="ARBA00022670"/>
    </source>
</evidence>
<dbReference type="InterPro" id="IPR009003">
    <property type="entry name" value="Peptidase_S1_PA"/>
</dbReference>
<dbReference type="GO" id="GO:0030246">
    <property type="term" value="F:carbohydrate binding"/>
    <property type="evidence" value="ECO:0007669"/>
    <property type="project" value="UniProtKB-KW"/>
</dbReference>